<reference evidence="3 4" key="1">
    <citation type="submission" date="2024-09" db="EMBL/GenBank/DDBJ databases">
        <title>Rethinking Asexuality: The Enigmatic Case of Functional Sexual Genes in Lepraria (Stereocaulaceae).</title>
        <authorList>
            <person name="Doellman M."/>
            <person name="Sun Y."/>
            <person name="Barcenas-Pena A."/>
            <person name="Lumbsch H.T."/>
            <person name="Grewe F."/>
        </authorList>
    </citation>
    <scope>NUCLEOTIDE SEQUENCE [LARGE SCALE GENOMIC DNA]</scope>
    <source>
        <strain evidence="3 4">Mercado 3170</strain>
    </source>
</reference>
<dbReference type="InterPro" id="IPR036291">
    <property type="entry name" value="NAD(P)-bd_dom_sf"/>
</dbReference>
<accession>A0ABR4ADH1</accession>
<keyword evidence="4" id="KW-1185">Reference proteome</keyword>
<dbReference type="Gene3D" id="3.40.50.720">
    <property type="entry name" value="NAD(P)-binding Rossmann-like Domain"/>
    <property type="match status" value="1"/>
</dbReference>
<keyword evidence="2" id="KW-0560">Oxidoreductase</keyword>
<evidence type="ECO:0000313" key="4">
    <source>
        <dbReference type="Proteomes" id="UP001590950"/>
    </source>
</evidence>
<gene>
    <name evidence="3" type="ORF">N7G274_003394</name>
</gene>
<dbReference type="EMBL" id="JBEFKJ010000010">
    <property type="protein sequence ID" value="KAL2043874.1"/>
    <property type="molecule type" value="Genomic_DNA"/>
</dbReference>
<evidence type="ECO:0000256" key="2">
    <source>
        <dbReference type="ARBA" id="ARBA00023002"/>
    </source>
</evidence>
<evidence type="ECO:0000313" key="3">
    <source>
        <dbReference type="EMBL" id="KAL2043874.1"/>
    </source>
</evidence>
<protein>
    <submittedName>
        <fullName evidence="3">Uncharacterized protein</fullName>
    </submittedName>
</protein>
<dbReference type="PANTHER" id="PTHR24320:SF154">
    <property type="entry name" value="OXIDOREDUCTASE, SHORT-CHAIN DEHYDROGENASE_REDUCTASE FAMILY (AFU_ORTHOLOGUE AFUA_2G04560)"/>
    <property type="match status" value="1"/>
</dbReference>
<proteinExistence type="inferred from homology"/>
<organism evidence="3 4">
    <name type="scientific">Stereocaulon virgatum</name>
    <dbReference type="NCBI Taxonomy" id="373712"/>
    <lineage>
        <taxon>Eukaryota</taxon>
        <taxon>Fungi</taxon>
        <taxon>Dikarya</taxon>
        <taxon>Ascomycota</taxon>
        <taxon>Pezizomycotina</taxon>
        <taxon>Lecanoromycetes</taxon>
        <taxon>OSLEUM clade</taxon>
        <taxon>Lecanoromycetidae</taxon>
        <taxon>Lecanorales</taxon>
        <taxon>Lecanorineae</taxon>
        <taxon>Stereocaulaceae</taxon>
        <taxon>Stereocaulon</taxon>
    </lineage>
</organism>
<sequence length="101" mass="10895">MAHHPALTSDGYEIQFSTNHVGHALLIKLVLPTLQRTAVQLDADVRIVSNTSLGFESHPYGGIAFDDLSTKLEFPSSATGCATGRASWPISCTLKSELARR</sequence>
<dbReference type="Proteomes" id="UP001590950">
    <property type="component" value="Unassembled WGS sequence"/>
</dbReference>
<dbReference type="PANTHER" id="PTHR24320">
    <property type="entry name" value="RETINOL DEHYDROGENASE"/>
    <property type="match status" value="1"/>
</dbReference>
<dbReference type="SUPFAM" id="SSF51735">
    <property type="entry name" value="NAD(P)-binding Rossmann-fold domains"/>
    <property type="match status" value="1"/>
</dbReference>
<comment type="similarity">
    <text evidence="1">Belongs to the short-chain dehydrogenases/reductases (SDR) family.</text>
</comment>
<comment type="caution">
    <text evidence="3">The sequence shown here is derived from an EMBL/GenBank/DDBJ whole genome shotgun (WGS) entry which is preliminary data.</text>
</comment>
<evidence type="ECO:0000256" key="1">
    <source>
        <dbReference type="ARBA" id="ARBA00006484"/>
    </source>
</evidence>
<name>A0ABR4ADH1_9LECA</name>